<dbReference type="Gene3D" id="3.40.50.150">
    <property type="entry name" value="Vaccinia Virus protein VP39"/>
    <property type="match status" value="1"/>
</dbReference>
<evidence type="ECO:0000256" key="5">
    <source>
        <dbReference type="PROSITE-ProRule" id="PRU01026"/>
    </source>
</evidence>
<dbReference type="AlphaFoldDB" id="A0A5C0UE06"/>
<dbReference type="InterPro" id="IPR020598">
    <property type="entry name" value="rRNA_Ade_methylase_Trfase_N"/>
</dbReference>
<dbReference type="Proteomes" id="UP000325155">
    <property type="component" value="Chromosome"/>
</dbReference>
<comment type="similarity">
    <text evidence="5">Belongs to the class I-like SAM-binding methyltransferase superfamily. rRNA adenine N(6)-methyltransferase family.</text>
</comment>
<dbReference type="GO" id="GO:0005829">
    <property type="term" value="C:cytosol"/>
    <property type="evidence" value="ECO:0007669"/>
    <property type="project" value="TreeGrafter"/>
</dbReference>
<gene>
    <name evidence="7" type="ORF">FZC35_01220</name>
</gene>
<organism evidence="7 8">
    <name type="scientific">Candidatus Cytomitobacter indipagum</name>
    <dbReference type="NCBI Taxonomy" id="2601575"/>
    <lineage>
        <taxon>Bacteria</taxon>
        <taxon>Pseudomonadati</taxon>
        <taxon>Pseudomonadota</taxon>
        <taxon>Alphaproteobacteria</taxon>
        <taxon>Holosporales</taxon>
        <taxon>Holosporaceae</taxon>
        <taxon>Candidatus Cytomitobacter</taxon>
    </lineage>
</organism>
<dbReference type="RefSeq" id="WP_148980846.1">
    <property type="nucleotide sequence ID" value="NZ_CP043315.1"/>
</dbReference>
<keyword evidence="4 5" id="KW-0694">RNA-binding</keyword>
<dbReference type="GO" id="GO:0000179">
    <property type="term" value="F:rRNA (adenine-N6,N6-)-dimethyltransferase activity"/>
    <property type="evidence" value="ECO:0007669"/>
    <property type="project" value="UniProtKB-UniRule"/>
</dbReference>
<dbReference type="PANTHER" id="PTHR11727:SF7">
    <property type="entry name" value="DIMETHYLADENOSINE TRANSFERASE-RELATED"/>
    <property type="match status" value="1"/>
</dbReference>
<evidence type="ECO:0000256" key="1">
    <source>
        <dbReference type="ARBA" id="ARBA00022603"/>
    </source>
</evidence>
<reference evidence="7 8" key="1">
    <citation type="submission" date="2019-08" db="EMBL/GenBank/DDBJ databases">
        <title>Highly reduced genomes of protist endosymbionts show evolutionary convergence.</title>
        <authorList>
            <person name="George E."/>
            <person name="Husnik F."/>
            <person name="Tashyreva D."/>
            <person name="Prokopchuk G."/>
            <person name="Horak A."/>
            <person name="Kwong W.K."/>
            <person name="Lukes J."/>
            <person name="Keeling P.J."/>
        </authorList>
    </citation>
    <scope>NUCLEOTIDE SEQUENCE [LARGE SCALE GENOMIC DNA]</scope>
    <source>
        <strain evidence="7">1605</strain>
    </source>
</reference>
<dbReference type="GO" id="GO:0003723">
    <property type="term" value="F:RNA binding"/>
    <property type="evidence" value="ECO:0007669"/>
    <property type="project" value="UniProtKB-UniRule"/>
</dbReference>
<dbReference type="PROSITE" id="PS51689">
    <property type="entry name" value="SAM_RNA_A_N6_MT"/>
    <property type="match status" value="1"/>
</dbReference>
<feature type="binding site" evidence="5">
    <location>
        <position position="23"/>
    </location>
    <ligand>
        <name>S-adenosyl-L-methionine</name>
        <dbReference type="ChEBI" id="CHEBI:59789"/>
    </ligand>
</feature>
<feature type="binding site" evidence="5">
    <location>
        <position position="25"/>
    </location>
    <ligand>
        <name>S-adenosyl-L-methionine</name>
        <dbReference type="ChEBI" id="CHEBI:59789"/>
    </ligand>
</feature>
<dbReference type="Gene3D" id="1.10.8.100">
    <property type="entry name" value="Ribosomal RNA adenine dimethylase-like, domain 2"/>
    <property type="match status" value="1"/>
</dbReference>
<evidence type="ECO:0000259" key="6">
    <source>
        <dbReference type="SMART" id="SM00650"/>
    </source>
</evidence>
<keyword evidence="8" id="KW-1185">Reference proteome</keyword>
<feature type="binding site" evidence="5">
    <location>
        <position position="141"/>
    </location>
    <ligand>
        <name>S-adenosyl-L-methionine</name>
        <dbReference type="ChEBI" id="CHEBI:59789"/>
    </ligand>
</feature>
<feature type="domain" description="Ribosomal RNA adenine methylase transferase N-terminal" evidence="6">
    <location>
        <begin position="33"/>
        <end position="243"/>
    </location>
</feature>
<evidence type="ECO:0000313" key="7">
    <source>
        <dbReference type="EMBL" id="QEK37999.1"/>
    </source>
</evidence>
<dbReference type="Pfam" id="PF00398">
    <property type="entry name" value="RrnaAD"/>
    <property type="match status" value="2"/>
</dbReference>
<evidence type="ECO:0000256" key="3">
    <source>
        <dbReference type="ARBA" id="ARBA00022691"/>
    </source>
</evidence>
<proteinExistence type="inferred from homology"/>
<dbReference type="InterPro" id="IPR001737">
    <property type="entry name" value="KsgA/Erm"/>
</dbReference>
<keyword evidence="3 5" id="KW-0949">S-adenosyl-L-methionine</keyword>
<dbReference type="EMBL" id="CP043315">
    <property type="protein sequence ID" value="QEK37999.1"/>
    <property type="molecule type" value="Genomic_DNA"/>
</dbReference>
<dbReference type="PROSITE" id="PS01131">
    <property type="entry name" value="RRNA_A_DIMETH"/>
    <property type="match status" value="1"/>
</dbReference>
<keyword evidence="2 5" id="KW-0808">Transferase</keyword>
<sequence>MISKRSGAFSSQKIHTKKNLGQHYLVDVKKLSFMENFISNINNHVIEVGPGTGQLTKYIIKNCAKLLAIEKDIRFISHLNNLFAKEKFHNNAENNCINYDSEDGKNDSENFKDARKLTENAKEDIELFKSSEEKFKVINCDILEIDFNSLPDYILVGNLPYNISALIIAKFIRCINKFKHGVFLIQKEVADKICAKCCDRDYGRISAFVQSVAKAKKILNVPPGCFAPPPKVNSEVIHLEILDDFAESDLMNLDNLDTILRAAFSSPRKTIQNNLSSAFPHLVEKFSDIIIQNNLNMKMRPNQVSVSVYQKMANIFKEEENDKK</sequence>
<dbReference type="SUPFAM" id="SSF53335">
    <property type="entry name" value="S-adenosyl-L-methionine-dependent methyltransferases"/>
    <property type="match status" value="2"/>
</dbReference>
<dbReference type="InterPro" id="IPR020596">
    <property type="entry name" value="rRNA_Ade_Mease_Trfase_CS"/>
</dbReference>
<protein>
    <submittedName>
        <fullName evidence="7">16S rRNA (Adenine(1518)-N(6)/adenine(1519)-N(6))-dimethyltransferase</fullName>
    </submittedName>
</protein>
<dbReference type="InterPro" id="IPR029063">
    <property type="entry name" value="SAM-dependent_MTases_sf"/>
</dbReference>
<evidence type="ECO:0000313" key="8">
    <source>
        <dbReference type="Proteomes" id="UP000325155"/>
    </source>
</evidence>
<dbReference type="PANTHER" id="PTHR11727">
    <property type="entry name" value="DIMETHYLADENOSINE TRANSFERASE"/>
    <property type="match status" value="1"/>
</dbReference>
<feature type="binding site" evidence="5">
    <location>
        <position position="158"/>
    </location>
    <ligand>
        <name>S-adenosyl-L-methionine</name>
        <dbReference type="ChEBI" id="CHEBI:59789"/>
    </ligand>
</feature>
<dbReference type="OrthoDB" id="9814755at2"/>
<feature type="binding site" evidence="5">
    <location>
        <position position="49"/>
    </location>
    <ligand>
        <name>S-adenosyl-L-methionine</name>
        <dbReference type="ChEBI" id="CHEBI:59789"/>
    </ligand>
</feature>
<evidence type="ECO:0000256" key="2">
    <source>
        <dbReference type="ARBA" id="ARBA00022679"/>
    </source>
</evidence>
<dbReference type="InterPro" id="IPR023165">
    <property type="entry name" value="rRNA_Ade_diMease-like_C"/>
</dbReference>
<feature type="binding site" evidence="5">
    <location>
        <position position="70"/>
    </location>
    <ligand>
        <name>S-adenosyl-L-methionine</name>
        <dbReference type="ChEBI" id="CHEBI:59789"/>
    </ligand>
</feature>
<keyword evidence="1 5" id="KW-0489">Methyltransferase</keyword>
<accession>A0A5C0UE06</accession>
<evidence type="ECO:0000256" key="4">
    <source>
        <dbReference type="ARBA" id="ARBA00022884"/>
    </source>
</evidence>
<dbReference type="SMART" id="SM00650">
    <property type="entry name" value="rADc"/>
    <property type="match status" value="1"/>
</dbReference>
<dbReference type="KEGG" id="cip:FZC35_01220"/>
<name>A0A5C0UE06_9PROT</name>